<comment type="caution">
    <text evidence="2">The sequence shown here is derived from an EMBL/GenBank/DDBJ whole genome shotgun (WGS) entry which is preliminary data.</text>
</comment>
<name>A0A5B0X8P6_9GAMM</name>
<evidence type="ECO:0000313" key="3">
    <source>
        <dbReference type="Proteomes" id="UP000322184"/>
    </source>
</evidence>
<dbReference type="Gene3D" id="3.40.50.12780">
    <property type="entry name" value="N-terminal domain of ligase-like"/>
    <property type="match status" value="1"/>
</dbReference>
<protein>
    <submittedName>
        <fullName evidence="2">Long-chain fatty acid--CoA ligase</fullName>
    </submittedName>
</protein>
<dbReference type="EMBL" id="VTUW01000001">
    <property type="protein sequence ID" value="KAA1195706.1"/>
    <property type="molecule type" value="Genomic_DNA"/>
</dbReference>
<sequence>MRPVYIKDWFINVQKRDGKMNDYSHEIEMLIAAQSSQDPNRFVQAIMKWHFSEETGTDFWLAMRQELPFDPARDINTFNDLRKFSDISERLRTVPVQQLLPRGLRNDHQVSVYESGGTTGAPKYVVAYDEWIQTLVDWRMSSYKDRPGRPVGNTLAAIPSGPHIVGAINKVRAQKLGGFYFTIDIDPRWVKRSISEGDRACVRRYSSHLADQIENTLLNQDIRFLVTTPPVLRELVKRTELVAHMRRSLAHITLGGTEINLDEVKFIANEILPECEFSASYGSTSALGVSRSLLIKADSVRVEYNSFTPFITYDVVDRDTLKTVEYGQQGTIVVSHLSRYAFYPRVLERDTAIRLPGNGQVGDRLADIAAEVTFDGRKVIEGVY</sequence>
<dbReference type="InterPro" id="IPR042099">
    <property type="entry name" value="ANL_N_sf"/>
</dbReference>
<proteinExistence type="predicted"/>
<accession>A0A5B0X8P6</accession>
<dbReference type="Pfam" id="PF00501">
    <property type="entry name" value="AMP-binding"/>
    <property type="match status" value="1"/>
</dbReference>
<evidence type="ECO:0000313" key="2">
    <source>
        <dbReference type="EMBL" id="KAA1195706.1"/>
    </source>
</evidence>
<evidence type="ECO:0000259" key="1">
    <source>
        <dbReference type="Pfam" id="PF00501"/>
    </source>
</evidence>
<dbReference type="Proteomes" id="UP000322184">
    <property type="component" value="Unassembled WGS sequence"/>
</dbReference>
<gene>
    <name evidence="2" type="ORF">F0L16_00850</name>
</gene>
<feature type="domain" description="AMP-dependent synthetase/ligase" evidence="1">
    <location>
        <begin position="212"/>
        <end position="335"/>
    </location>
</feature>
<dbReference type="InterPro" id="IPR000873">
    <property type="entry name" value="AMP-dep_synth/lig_dom"/>
</dbReference>
<keyword evidence="2" id="KW-0436">Ligase</keyword>
<organism evidence="2 3">
    <name type="scientific">Photorhabdus heterorhabditis</name>
    <dbReference type="NCBI Taxonomy" id="880156"/>
    <lineage>
        <taxon>Bacteria</taxon>
        <taxon>Pseudomonadati</taxon>
        <taxon>Pseudomonadota</taxon>
        <taxon>Gammaproteobacteria</taxon>
        <taxon>Enterobacterales</taxon>
        <taxon>Morganellaceae</taxon>
        <taxon>Photorhabdus</taxon>
    </lineage>
</organism>
<reference evidence="2 3" key="1">
    <citation type="submission" date="2019-09" db="EMBL/GenBank/DDBJ databases">
        <title>Whole genome sequence of Photorhabdus heterorhabditis strain ETL (Enterobacteriales: Enterobacteriaceae) a bacterial symbiont of Heterorhabditis zealandica strain ETL (Rhabditida: Heterorhabditidae).</title>
        <authorList>
            <person name="Lulamba T.E."/>
            <person name="Serepa-Dlamini M.H."/>
        </authorList>
    </citation>
    <scope>NUCLEOTIDE SEQUENCE [LARGE SCALE GENOMIC DNA]</scope>
    <source>
        <strain evidence="2 3">ETL</strain>
    </source>
</reference>
<dbReference type="AlphaFoldDB" id="A0A5B0X8P6"/>
<dbReference type="GO" id="GO:0016874">
    <property type="term" value="F:ligase activity"/>
    <property type="evidence" value="ECO:0007669"/>
    <property type="project" value="UniProtKB-KW"/>
</dbReference>
<dbReference type="SUPFAM" id="SSF56801">
    <property type="entry name" value="Acetyl-CoA synthetase-like"/>
    <property type="match status" value="1"/>
</dbReference>